<organism evidence="2 3">
    <name type="scientific">Pristionchus fissidentatus</name>
    <dbReference type="NCBI Taxonomy" id="1538716"/>
    <lineage>
        <taxon>Eukaryota</taxon>
        <taxon>Metazoa</taxon>
        <taxon>Ecdysozoa</taxon>
        <taxon>Nematoda</taxon>
        <taxon>Chromadorea</taxon>
        <taxon>Rhabditida</taxon>
        <taxon>Rhabditina</taxon>
        <taxon>Diplogasteromorpha</taxon>
        <taxon>Diplogasteroidea</taxon>
        <taxon>Neodiplogasteridae</taxon>
        <taxon>Pristionchus</taxon>
    </lineage>
</organism>
<dbReference type="AlphaFoldDB" id="A0AAV5WX05"/>
<keyword evidence="1" id="KW-0472">Membrane</keyword>
<evidence type="ECO:0000256" key="1">
    <source>
        <dbReference type="SAM" id="Phobius"/>
    </source>
</evidence>
<evidence type="ECO:0000313" key="2">
    <source>
        <dbReference type="EMBL" id="GMT35661.1"/>
    </source>
</evidence>
<reference evidence="2" key="1">
    <citation type="submission" date="2023-10" db="EMBL/GenBank/DDBJ databases">
        <title>Genome assembly of Pristionchus species.</title>
        <authorList>
            <person name="Yoshida K."/>
            <person name="Sommer R.J."/>
        </authorList>
    </citation>
    <scope>NUCLEOTIDE SEQUENCE</scope>
    <source>
        <strain evidence="2">RS5133</strain>
    </source>
</reference>
<dbReference type="EMBL" id="BTSY01000007">
    <property type="protein sequence ID" value="GMT35661.1"/>
    <property type="molecule type" value="Genomic_DNA"/>
</dbReference>
<proteinExistence type="predicted"/>
<feature type="transmembrane region" description="Helical" evidence="1">
    <location>
        <begin position="6"/>
        <end position="25"/>
    </location>
</feature>
<keyword evidence="1" id="KW-1133">Transmembrane helix</keyword>
<keyword evidence="1" id="KW-0812">Transmembrane</keyword>
<gene>
    <name evidence="2" type="ORF">PFISCL1PPCAC_26958</name>
</gene>
<sequence>LSFSSLILVVFAMRPLFFFSLCFLISEITPQKIQYDSLFCTAIGITNSSPEWIKKYKTMVNNLNKDKTVKAQVTRATNFVKNNFKNLKLILSKDEVPMYVSFTTQKLKSRWRMVAYLKGLLAKIKPNLGAAKFEEIKKLLWAADKKDMNTMYYTYPEWKTALMKALPDAKKAKINTIIDNNESKYKTFSDDQWTWFPGIGFSGCGM</sequence>
<accession>A0AAV5WX05</accession>
<evidence type="ECO:0000313" key="3">
    <source>
        <dbReference type="Proteomes" id="UP001432322"/>
    </source>
</evidence>
<keyword evidence="3" id="KW-1185">Reference proteome</keyword>
<dbReference type="Proteomes" id="UP001432322">
    <property type="component" value="Unassembled WGS sequence"/>
</dbReference>
<protein>
    <submittedName>
        <fullName evidence="2">Uncharacterized protein</fullName>
    </submittedName>
</protein>
<comment type="caution">
    <text evidence="2">The sequence shown here is derived from an EMBL/GenBank/DDBJ whole genome shotgun (WGS) entry which is preliminary data.</text>
</comment>
<feature type="non-terminal residue" evidence="2">
    <location>
        <position position="1"/>
    </location>
</feature>
<name>A0AAV5WX05_9BILA</name>